<dbReference type="AlphaFoldDB" id="A0A6C0LY32"/>
<dbReference type="EMBL" id="MN740581">
    <property type="protein sequence ID" value="QHU34945.1"/>
    <property type="molecule type" value="Genomic_DNA"/>
</dbReference>
<reference evidence="1" key="1">
    <citation type="journal article" date="2020" name="Nature">
        <title>Giant virus diversity and host interactions through global metagenomics.</title>
        <authorList>
            <person name="Schulz F."/>
            <person name="Roux S."/>
            <person name="Paez-Espino D."/>
            <person name="Jungbluth S."/>
            <person name="Walsh D.A."/>
            <person name="Denef V.J."/>
            <person name="McMahon K.D."/>
            <person name="Konstantinidis K.T."/>
            <person name="Eloe-Fadrosh E.A."/>
            <person name="Kyrpides N.C."/>
            <person name="Woyke T."/>
        </authorList>
    </citation>
    <scope>NUCLEOTIDE SEQUENCE</scope>
    <source>
        <strain evidence="1">GVMAG-S-1017244-22</strain>
    </source>
</reference>
<name>A0A6C0LY32_9ZZZZ</name>
<accession>A0A6C0LY32</accession>
<organism evidence="1">
    <name type="scientific">viral metagenome</name>
    <dbReference type="NCBI Taxonomy" id="1070528"/>
    <lineage>
        <taxon>unclassified sequences</taxon>
        <taxon>metagenomes</taxon>
        <taxon>organismal metagenomes</taxon>
    </lineage>
</organism>
<proteinExistence type="predicted"/>
<sequence length="173" mass="20355">MELSGFTIMSKDFKNGKVTYFKNLIFIKFDKKVYIEVSNSIPLFVILSFDELMKHEQLKIYYKLSLIAIGKPNIDPRYYGSKNPDYVPKKYKLDDYDMYIDTIYIVKDALTGVQEAKKGNCYQAINLKKLKNLEVSTKTKIEEFFTNYNNKYAFEEENFEERATTYTALVNVL</sequence>
<evidence type="ECO:0000313" key="1">
    <source>
        <dbReference type="EMBL" id="QHU34945.1"/>
    </source>
</evidence>
<protein>
    <submittedName>
        <fullName evidence="1">Uncharacterized protein</fullName>
    </submittedName>
</protein>